<dbReference type="Gene3D" id="1.25.40.10">
    <property type="entry name" value="Tetratricopeptide repeat domain"/>
    <property type="match status" value="1"/>
</dbReference>
<protein>
    <submittedName>
        <fullName evidence="2">Tetratricopeptide repeat protein</fullName>
    </submittedName>
</protein>
<gene>
    <name evidence="2" type="ORF">GJ699_21645</name>
</gene>
<evidence type="ECO:0000313" key="3">
    <source>
        <dbReference type="Proteomes" id="UP000433309"/>
    </source>
</evidence>
<keyword evidence="1" id="KW-0732">Signal</keyword>
<organism evidence="2 3">
    <name type="scientific">Duganella guangzhouensis</name>
    <dbReference type="NCBI Taxonomy" id="2666084"/>
    <lineage>
        <taxon>Bacteria</taxon>
        <taxon>Pseudomonadati</taxon>
        <taxon>Pseudomonadota</taxon>
        <taxon>Betaproteobacteria</taxon>
        <taxon>Burkholderiales</taxon>
        <taxon>Oxalobacteraceae</taxon>
        <taxon>Telluria group</taxon>
        <taxon>Duganella</taxon>
    </lineage>
</organism>
<dbReference type="RefSeq" id="WP_154380183.1">
    <property type="nucleotide sequence ID" value="NZ_WKJK01000012.1"/>
</dbReference>
<dbReference type="EMBL" id="WKJK01000012">
    <property type="protein sequence ID" value="MRW92607.1"/>
    <property type="molecule type" value="Genomic_DNA"/>
</dbReference>
<dbReference type="InterPro" id="IPR011990">
    <property type="entry name" value="TPR-like_helical_dom_sf"/>
</dbReference>
<name>A0A6I2L5X0_9BURK</name>
<dbReference type="AlphaFoldDB" id="A0A6I2L5X0"/>
<sequence length="435" mass="48476">MKRLLPWMLTLLLGTAAAQDSLPPAELVVAAAAVAPAAQPEPLPTPESPPMTREQEEQEALYQAALHELDAGHLSAATELLQQLIKVEPRHAGAWLELAITQCDLGNSTQAEHLFREIEVRFDPPKGIRDVIAQHRASGCRLVNDRSASWVLSVGRGHDSNVNQGASSPTFSVGGVEGQLTDEFLPHPDSYKLLTASYVQPINAQGTQAIVQLYARRHDHEHEQDSNSLLLGLEHAWNIGRWRTRATGALGSATLDGHLYQRQAQLQLRAAPPITLPTNLDLALISNLSRVDYPTRDAYDATTYELGSQLTYRDRRTQVQFTLSGLRDHGTTLRPGGDRQGWFGNLQYFTALQPKVYAEAGLTHQRWIGDSVYSPGLIDLVRHQRTTNLRAAVQWYFMPNVSAHLEGRLVRNRENISLFDYNSRAVQLSLRWDNF</sequence>
<evidence type="ECO:0000313" key="2">
    <source>
        <dbReference type="EMBL" id="MRW92607.1"/>
    </source>
</evidence>
<accession>A0A6I2L5X0</accession>
<dbReference type="Proteomes" id="UP000433309">
    <property type="component" value="Unassembled WGS sequence"/>
</dbReference>
<comment type="caution">
    <text evidence="2">The sequence shown here is derived from an EMBL/GenBank/DDBJ whole genome shotgun (WGS) entry which is preliminary data.</text>
</comment>
<feature type="signal peptide" evidence="1">
    <location>
        <begin position="1"/>
        <end position="18"/>
    </location>
</feature>
<dbReference type="Pfam" id="PF14559">
    <property type="entry name" value="TPR_19"/>
    <property type="match status" value="1"/>
</dbReference>
<dbReference type="SUPFAM" id="SSF48452">
    <property type="entry name" value="TPR-like"/>
    <property type="match status" value="1"/>
</dbReference>
<evidence type="ECO:0000256" key="1">
    <source>
        <dbReference type="SAM" id="SignalP"/>
    </source>
</evidence>
<keyword evidence="3" id="KW-1185">Reference proteome</keyword>
<reference evidence="2 3" key="1">
    <citation type="submission" date="2019-11" db="EMBL/GenBank/DDBJ databases">
        <title>Novel species isolated from a subtropical stream in China.</title>
        <authorList>
            <person name="Lu H."/>
        </authorList>
    </citation>
    <scope>NUCLEOTIDE SEQUENCE [LARGE SCALE GENOMIC DNA]</scope>
    <source>
        <strain evidence="2 3">FT80W</strain>
    </source>
</reference>
<feature type="chain" id="PRO_5026301278" evidence="1">
    <location>
        <begin position="19"/>
        <end position="435"/>
    </location>
</feature>
<proteinExistence type="predicted"/>